<dbReference type="Pfam" id="PF01421">
    <property type="entry name" value="Reprolysin"/>
    <property type="match status" value="1"/>
</dbReference>
<comment type="caution">
    <text evidence="1">Lacks conserved residue(s) required for the propagation of feature annotation.</text>
</comment>
<dbReference type="InterPro" id="IPR001590">
    <property type="entry name" value="Peptidase_M12B"/>
</dbReference>
<evidence type="ECO:0000256" key="2">
    <source>
        <dbReference type="SAM" id="Phobius"/>
    </source>
</evidence>
<keyword evidence="5" id="KW-1185">Reference proteome</keyword>
<gene>
    <name evidence="4" type="ORF">PAL_GLEAN10021556</name>
</gene>
<evidence type="ECO:0000259" key="3">
    <source>
        <dbReference type="PROSITE" id="PS50026"/>
    </source>
</evidence>
<dbReference type="Pfam" id="PF23106">
    <property type="entry name" value="EGF_Teneurin"/>
    <property type="match status" value="1"/>
</dbReference>
<protein>
    <submittedName>
        <fullName evidence="4">Disintegrin and metalloproteinase domain-containing protein 18</fullName>
    </submittedName>
</protein>
<feature type="non-terminal residue" evidence="4">
    <location>
        <position position="1"/>
    </location>
</feature>
<sequence length="209" mass="23714">VIYIITIDEKPYTLHLTKRTVQLEMHIIVENALYNYMGSEMIAVTQKIIQIIGLVNTECQFKKCCDYNTCKLKGSVKCGSGPCCTAECEYCENKTCNKVHLMGYNCNATTKCKGNGICNNLGNCHCFPGYRPPDCKFQIGSPGGSIDDGNVKKSDNIVFIKKGYNIQRNNWLILSFYIALPFFIIFTIMIIKRNEMRKSCSRENTEYEG</sequence>
<feature type="disulfide bond" evidence="1">
    <location>
        <begin position="126"/>
        <end position="135"/>
    </location>
</feature>
<evidence type="ECO:0000256" key="1">
    <source>
        <dbReference type="PROSITE-ProRule" id="PRU00076"/>
    </source>
</evidence>
<reference evidence="5" key="1">
    <citation type="journal article" date="2013" name="Science">
        <title>Comparative analysis of bat genomes provides insight into the evolution of flight and immunity.</title>
        <authorList>
            <person name="Zhang G."/>
            <person name="Cowled C."/>
            <person name="Shi Z."/>
            <person name="Huang Z."/>
            <person name="Bishop-Lilly K.A."/>
            <person name="Fang X."/>
            <person name="Wynne J.W."/>
            <person name="Xiong Z."/>
            <person name="Baker M.L."/>
            <person name="Zhao W."/>
            <person name="Tachedjian M."/>
            <person name="Zhu Y."/>
            <person name="Zhou P."/>
            <person name="Jiang X."/>
            <person name="Ng J."/>
            <person name="Yang L."/>
            <person name="Wu L."/>
            <person name="Xiao J."/>
            <person name="Feng Y."/>
            <person name="Chen Y."/>
            <person name="Sun X."/>
            <person name="Zhang Y."/>
            <person name="Marsh G.A."/>
            <person name="Crameri G."/>
            <person name="Broder C.C."/>
            <person name="Frey K.G."/>
            <person name="Wang L.F."/>
            <person name="Wang J."/>
        </authorList>
    </citation>
    <scope>NUCLEOTIDE SEQUENCE [LARGE SCALE GENOMIC DNA]</scope>
</reference>
<keyword evidence="2" id="KW-1133">Transmembrane helix</keyword>
<dbReference type="GO" id="GO:0005886">
    <property type="term" value="C:plasma membrane"/>
    <property type="evidence" value="ECO:0007669"/>
    <property type="project" value="TreeGrafter"/>
</dbReference>
<keyword evidence="2" id="KW-0812">Transmembrane</keyword>
<organism evidence="4 5">
    <name type="scientific">Pteropus alecto</name>
    <name type="common">Black flying fox</name>
    <dbReference type="NCBI Taxonomy" id="9402"/>
    <lineage>
        <taxon>Eukaryota</taxon>
        <taxon>Metazoa</taxon>
        <taxon>Chordata</taxon>
        <taxon>Craniata</taxon>
        <taxon>Vertebrata</taxon>
        <taxon>Euteleostomi</taxon>
        <taxon>Mammalia</taxon>
        <taxon>Eutheria</taxon>
        <taxon>Laurasiatheria</taxon>
        <taxon>Chiroptera</taxon>
        <taxon>Yinpterochiroptera</taxon>
        <taxon>Pteropodoidea</taxon>
        <taxon>Pteropodidae</taxon>
        <taxon>Pteropodinae</taxon>
        <taxon>Pteropus</taxon>
    </lineage>
</organism>
<dbReference type="GO" id="GO:0004222">
    <property type="term" value="F:metalloendopeptidase activity"/>
    <property type="evidence" value="ECO:0007669"/>
    <property type="project" value="InterPro"/>
</dbReference>
<dbReference type="eggNOG" id="KOG3607">
    <property type="taxonomic scope" value="Eukaryota"/>
</dbReference>
<dbReference type="PANTHER" id="PTHR11905:SF158">
    <property type="entry name" value="DISINTEGRIN AND METALLOPROTEINASE DOMAIN-CONTAINING PROTEIN 18"/>
    <property type="match status" value="1"/>
</dbReference>
<feature type="transmembrane region" description="Helical" evidence="2">
    <location>
        <begin position="171"/>
        <end position="191"/>
    </location>
</feature>
<keyword evidence="1" id="KW-0245">EGF-like domain</keyword>
<dbReference type="PANTHER" id="PTHR11905">
    <property type="entry name" value="ADAM A DISINTEGRIN AND METALLOPROTEASE DOMAIN"/>
    <property type="match status" value="1"/>
</dbReference>
<dbReference type="PROSITE" id="PS01186">
    <property type="entry name" value="EGF_2"/>
    <property type="match status" value="1"/>
</dbReference>
<dbReference type="InterPro" id="IPR000742">
    <property type="entry name" value="EGF"/>
</dbReference>
<dbReference type="PROSITE" id="PS50026">
    <property type="entry name" value="EGF_3"/>
    <property type="match status" value="1"/>
</dbReference>
<dbReference type="AlphaFoldDB" id="L5KBK2"/>
<dbReference type="GO" id="GO:0007155">
    <property type="term" value="P:cell adhesion"/>
    <property type="evidence" value="ECO:0007669"/>
    <property type="project" value="TreeGrafter"/>
</dbReference>
<name>L5KBK2_PTEAL</name>
<dbReference type="Proteomes" id="UP000010552">
    <property type="component" value="Unassembled WGS sequence"/>
</dbReference>
<dbReference type="STRING" id="9402.L5KBK2"/>
<dbReference type="InParanoid" id="L5KBK2"/>
<evidence type="ECO:0000313" key="4">
    <source>
        <dbReference type="EMBL" id="ELK08742.1"/>
    </source>
</evidence>
<dbReference type="EMBL" id="KB030862">
    <property type="protein sequence ID" value="ELK08742.1"/>
    <property type="molecule type" value="Genomic_DNA"/>
</dbReference>
<dbReference type="GO" id="GO:0007229">
    <property type="term" value="P:integrin-mediated signaling pathway"/>
    <property type="evidence" value="ECO:0007669"/>
    <property type="project" value="UniProtKB-KW"/>
</dbReference>
<feature type="domain" description="EGF-like" evidence="3">
    <location>
        <begin position="102"/>
        <end position="136"/>
    </location>
</feature>
<dbReference type="GO" id="GO:0008584">
    <property type="term" value="P:male gonad development"/>
    <property type="evidence" value="ECO:0007669"/>
    <property type="project" value="TreeGrafter"/>
</dbReference>
<dbReference type="GO" id="GO:0007339">
    <property type="term" value="P:binding of sperm to zona pellucida"/>
    <property type="evidence" value="ECO:0007669"/>
    <property type="project" value="TreeGrafter"/>
</dbReference>
<keyword evidence="1" id="KW-1015">Disulfide bond</keyword>
<keyword evidence="4" id="KW-0401">Integrin</keyword>
<keyword evidence="2" id="KW-0472">Membrane</keyword>
<evidence type="ECO:0000313" key="5">
    <source>
        <dbReference type="Proteomes" id="UP000010552"/>
    </source>
</evidence>
<accession>L5KBK2</accession>
<dbReference type="GO" id="GO:0006508">
    <property type="term" value="P:proteolysis"/>
    <property type="evidence" value="ECO:0007669"/>
    <property type="project" value="InterPro"/>
</dbReference>
<proteinExistence type="predicted"/>